<evidence type="ECO:0000313" key="3">
    <source>
        <dbReference type="Proteomes" id="UP000030016"/>
    </source>
</evidence>
<dbReference type="EMBL" id="JDRX01000027">
    <property type="protein sequence ID" value="KGN00879.1"/>
    <property type="molecule type" value="Genomic_DNA"/>
</dbReference>
<comment type="caution">
    <text evidence="2">The sequence shown here is derived from an EMBL/GenBank/DDBJ whole genome shotgun (WGS) entry which is preliminary data.</text>
</comment>
<dbReference type="CDD" id="cd00851">
    <property type="entry name" value="MTH1175"/>
    <property type="match status" value="1"/>
</dbReference>
<sequence length="118" mass="12678">MRIAVASEGNNVSGHFGHCAGFTMFDVEDNKIVNKEYIESPGHKPGFLPVFLNEKGANVIIAGGMGEHAQELFAQNNIQVVVGAVGSIEENVDQFIKGALKSTGSVCREHEHEGHCND</sequence>
<dbReference type="AlphaFoldDB" id="A0AA88ZNH9"/>
<dbReference type="InterPro" id="IPR003731">
    <property type="entry name" value="Di-Nase_FeMo-co_biosynth"/>
</dbReference>
<dbReference type="PANTHER" id="PTHR42983">
    <property type="entry name" value="DINITROGENASE IRON-MOLYBDENUM COFACTOR PROTEIN-RELATED"/>
    <property type="match status" value="1"/>
</dbReference>
<dbReference type="PANTHER" id="PTHR42983:SF1">
    <property type="entry name" value="IRON-MOLYBDENUM PROTEIN"/>
    <property type="match status" value="1"/>
</dbReference>
<dbReference type="Proteomes" id="UP000030016">
    <property type="component" value="Unassembled WGS sequence"/>
</dbReference>
<name>A0AA88ZNH9_CLONO</name>
<dbReference type="RefSeq" id="WP_039250579.1">
    <property type="nucleotide sequence ID" value="NZ_JDRX01000027.1"/>
</dbReference>
<feature type="domain" description="Dinitrogenase iron-molybdenum cofactor biosynthesis" evidence="1">
    <location>
        <begin position="9"/>
        <end position="97"/>
    </location>
</feature>
<protein>
    <submittedName>
        <fullName evidence="2">Dinitrogenase iron-molybdenum cofactor</fullName>
    </submittedName>
</protein>
<gene>
    <name evidence="2" type="ORF">Z969_09165</name>
</gene>
<dbReference type="InterPro" id="IPR036105">
    <property type="entry name" value="DiNase_FeMo-co_biosyn_sf"/>
</dbReference>
<dbReference type="Gene3D" id="3.30.420.130">
    <property type="entry name" value="Dinitrogenase iron-molybdenum cofactor biosynthesis domain"/>
    <property type="match status" value="1"/>
</dbReference>
<evidence type="ECO:0000259" key="1">
    <source>
        <dbReference type="Pfam" id="PF02579"/>
    </source>
</evidence>
<dbReference type="SUPFAM" id="SSF53146">
    <property type="entry name" value="Nitrogenase accessory factor-like"/>
    <property type="match status" value="1"/>
</dbReference>
<accession>A0AA88ZNH9</accession>
<dbReference type="InterPro" id="IPR033913">
    <property type="entry name" value="MTH1175_dom"/>
</dbReference>
<organism evidence="2 3">
    <name type="scientific">Clostridium novyi A str. 4570</name>
    <dbReference type="NCBI Taxonomy" id="1444290"/>
    <lineage>
        <taxon>Bacteria</taxon>
        <taxon>Bacillati</taxon>
        <taxon>Bacillota</taxon>
        <taxon>Clostridia</taxon>
        <taxon>Eubacteriales</taxon>
        <taxon>Clostridiaceae</taxon>
        <taxon>Clostridium</taxon>
    </lineage>
</organism>
<dbReference type="Pfam" id="PF02579">
    <property type="entry name" value="Nitro_FeMo-Co"/>
    <property type="match status" value="1"/>
</dbReference>
<reference evidence="2 3" key="1">
    <citation type="submission" date="2014-01" db="EMBL/GenBank/DDBJ databases">
        <title>Plasmidome dynamics in the species complex Clostridium novyi sensu lato converts strains of independent lineages into distinctly different pathogens.</title>
        <authorList>
            <person name="Skarin H."/>
            <person name="Segerman B."/>
        </authorList>
    </citation>
    <scope>NUCLEOTIDE SEQUENCE [LARGE SCALE GENOMIC DNA]</scope>
    <source>
        <strain evidence="2 3">4570</strain>
    </source>
</reference>
<proteinExistence type="predicted"/>
<evidence type="ECO:0000313" key="2">
    <source>
        <dbReference type="EMBL" id="KGN00879.1"/>
    </source>
</evidence>